<dbReference type="SMART" id="SM00175">
    <property type="entry name" value="RAB"/>
    <property type="match status" value="1"/>
</dbReference>
<keyword evidence="5" id="KW-1185">Reference proteome</keyword>
<dbReference type="PROSITE" id="PS51419">
    <property type="entry name" value="RAB"/>
    <property type="match status" value="1"/>
</dbReference>
<keyword evidence="3" id="KW-0342">GTP-binding</keyword>
<accession>A0A1A6GNN9</accession>
<dbReference type="EMBL" id="LZPO01076523">
    <property type="protein sequence ID" value="OBS67903.1"/>
    <property type="molecule type" value="Genomic_DNA"/>
</dbReference>
<gene>
    <name evidence="4" type="ORF">A6R68_03556</name>
</gene>
<evidence type="ECO:0000256" key="1">
    <source>
        <dbReference type="ARBA" id="ARBA00006270"/>
    </source>
</evidence>
<dbReference type="PRINTS" id="PR00449">
    <property type="entry name" value="RASTRNSFRMNG"/>
</dbReference>
<dbReference type="GO" id="GO:0003924">
    <property type="term" value="F:GTPase activity"/>
    <property type="evidence" value="ECO:0007669"/>
    <property type="project" value="InterPro"/>
</dbReference>
<dbReference type="Proteomes" id="UP000092124">
    <property type="component" value="Unassembled WGS sequence"/>
</dbReference>
<evidence type="ECO:0000313" key="4">
    <source>
        <dbReference type="EMBL" id="OBS67903.1"/>
    </source>
</evidence>
<keyword evidence="2" id="KW-0547">Nucleotide-binding</keyword>
<dbReference type="NCBIfam" id="TIGR00231">
    <property type="entry name" value="small_GTP"/>
    <property type="match status" value="1"/>
</dbReference>
<dbReference type="InterPro" id="IPR005225">
    <property type="entry name" value="Small_GTP-bd"/>
</dbReference>
<sequence length="87" mass="10131">METIWIYQFRLIVIGDSTVGKSCLLHRFTQGRFPGLRSPACDPTVGVDFFSRLLEIEPGKRIKLQLWDTAGQERFRGYFLLRSFSFL</sequence>
<dbReference type="GO" id="GO:0005525">
    <property type="term" value="F:GTP binding"/>
    <property type="evidence" value="ECO:0007669"/>
    <property type="project" value="UniProtKB-KW"/>
</dbReference>
<dbReference type="InterPro" id="IPR050209">
    <property type="entry name" value="Rab_GTPases_membrane_traffic"/>
</dbReference>
<proteinExistence type="inferred from homology"/>
<dbReference type="InterPro" id="IPR001806">
    <property type="entry name" value="Small_GTPase"/>
</dbReference>
<comment type="caution">
    <text evidence="4">The sequence shown here is derived from an EMBL/GenBank/DDBJ whole genome shotgun (WGS) entry which is preliminary data.</text>
</comment>
<dbReference type="AlphaFoldDB" id="A0A1A6GNN9"/>
<name>A0A1A6GNN9_NEOLE</name>
<evidence type="ECO:0000313" key="5">
    <source>
        <dbReference type="Proteomes" id="UP000092124"/>
    </source>
</evidence>
<dbReference type="PANTHER" id="PTHR47979">
    <property type="entry name" value="DRAB11-RELATED"/>
    <property type="match status" value="1"/>
</dbReference>
<dbReference type="FunFam" id="3.40.50.300:FF:001447">
    <property type="entry name" value="Ras-related protein Rab-1B"/>
    <property type="match status" value="1"/>
</dbReference>
<comment type="similarity">
    <text evidence="1">Belongs to the small GTPase superfamily. Rab family.</text>
</comment>
<reference evidence="4 5" key="1">
    <citation type="submission" date="2016-06" db="EMBL/GenBank/DDBJ databases">
        <title>The Draft Genome Sequence and Annotation of the Desert Woodrat Neotoma lepida.</title>
        <authorList>
            <person name="Campbell M."/>
            <person name="Oakeson K.F."/>
            <person name="Yandell M."/>
            <person name="Halpert J.R."/>
            <person name="Dearing D."/>
        </authorList>
    </citation>
    <scope>NUCLEOTIDE SEQUENCE [LARGE SCALE GENOMIC DNA]</scope>
    <source>
        <strain evidence="4">417</strain>
        <tissue evidence="4">Liver</tissue>
    </source>
</reference>
<dbReference type="OrthoDB" id="9989112at2759"/>
<dbReference type="SUPFAM" id="SSF52540">
    <property type="entry name" value="P-loop containing nucleoside triphosphate hydrolases"/>
    <property type="match status" value="1"/>
</dbReference>
<dbReference type="Gene3D" id="3.40.50.300">
    <property type="entry name" value="P-loop containing nucleotide triphosphate hydrolases"/>
    <property type="match status" value="1"/>
</dbReference>
<evidence type="ECO:0008006" key="6">
    <source>
        <dbReference type="Google" id="ProtNLM"/>
    </source>
</evidence>
<evidence type="ECO:0000256" key="2">
    <source>
        <dbReference type="ARBA" id="ARBA00022741"/>
    </source>
</evidence>
<dbReference type="Pfam" id="PF00071">
    <property type="entry name" value="Ras"/>
    <property type="match status" value="1"/>
</dbReference>
<protein>
    <recommendedName>
        <fullName evidence="6">Ras-related protein Rab-39A</fullName>
    </recommendedName>
</protein>
<dbReference type="InterPro" id="IPR027417">
    <property type="entry name" value="P-loop_NTPase"/>
</dbReference>
<evidence type="ECO:0000256" key="3">
    <source>
        <dbReference type="ARBA" id="ARBA00023134"/>
    </source>
</evidence>
<organism evidence="4 5">
    <name type="scientific">Neotoma lepida</name>
    <name type="common">Desert woodrat</name>
    <dbReference type="NCBI Taxonomy" id="56216"/>
    <lineage>
        <taxon>Eukaryota</taxon>
        <taxon>Metazoa</taxon>
        <taxon>Chordata</taxon>
        <taxon>Craniata</taxon>
        <taxon>Vertebrata</taxon>
        <taxon>Euteleostomi</taxon>
        <taxon>Mammalia</taxon>
        <taxon>Eutheria</taxon>
        <taxon>Euarchontoglires</taxon>
        <taxon>Glires</taxon>
        <taxon>Rodentia</taxon>
        <taxon>Myomorpha</taxon>
        <taxon>Muroidea</taxon>
        <taxon>Cricetidae</taxon>
        <taxon>Neotominae</taxon>
        <taxon>Neotoma</taxon>
    </lineage>
</organism>
<dbReference type="STRING" id="56216.A0A1A6GNN9"/>